<evidence type="ECO:0000313" key="1">
    <source>
        <dbReference type="EMBL" id="SKC41270.1"/>
    </source>
</evidence>
<dbReference type="PROSITE" id="PS51257">
    <property type="entry name" value="PROKAR_LIPOPROTEIN"/>
    <property type="match status" value="1"/>
</dbReference>
<dbReference type="EMBL" id="FUZO01000001">
    <property type="protein sequence ID" value="SKC41270.1"/>
    <property type="molecule type" value="Genomic_DNA"/>
</dbReference>
<sequence>MRRTMLGLIGIVLACALAGCGSLQIRPDYDTTKSEALSLRAEFEATLPADSASTGVEDDVDIQCTGGAAQFNGILTVSVAADFDRAAWLDDAAAMYAGRAGWKVEKKVAADGSSDATRAVAFTSDDGFYLRLGEFADAPEVGPVIVLSASGPCSVR</sequence>
<accession>A0ABY1LK84</accession>
<comment type="caution">
    <text evidence="1">The sequence shown here is derived from an EMBL/GenBank/DDBJ whole genome shotgun (WGS) entry which is preliminary data.</text>
</comment>
<evidence type="ECO:0000313" key="2">
    <source>
        <dbReference type="Proteomes" id="UP000190827"/>
    </source>
</evidence>
<keyword evidence="2" id="KW-1185">Reference proteome</keyword>
<dbReference type="RefSeq" id="WP_159877177.1">
    <property type="nucleotide sequence ID" value="NZ_FUZO01000001.1"/>
</dbReference>
<dbReference type="Proteomes" id="UP000190827">
    <property type="component" value="Unassembled WGS sequence"/>
</dbReference>
<organism evidence="1 2">
    <name type="scientific">Plantibacter cousiniae</name>
    <name type="common">nom. nud.</name>
    <dbReference type="NCBI Taxonomy" id="199709"/>
    <lineage>
        <taxon>Bacteria</taxon>
        <taxon>Bacillati</taxon>
        <taxon>Actinomycetota</taxon>
        <taxon>Actinomycetes</taxon>
        <taxon>Micrococcales</taxon>
        <taxon>Microbacteriaceae</taxon>
        <taxon>Plantibacter</taxon>
    </lineage>
</organism>
<proteinExistence type="predicted"/>
<name>A0ABY1LK84_9MICO</name>
<reference evidence="1 2" key="1">
    <citation type="submission" date="2017-02" db="EMBL/GenBank/DDBJ databases">
        <authorList>
            <person name="Varghese N."/>
            <person name="Submissions S."/>
        </authorList>
    </citation>
    <scope>NUCLEOTIDE SEQUENCE [LARGE SCALE GENOMIC DNA]</scope>
    <source>
        <strain evidence="1 2">VKM Ac-1787</strain>
    </source>
</reference>
<evidence type="ECO:0008006" key="3">
    <source>
        <dbReference type="Google" id="ProtNLM"/>
    </source>
</evidence>
<gene>
    <name evidence="1" type="ORF">SAMN06295973_0706</name>
</gene>
<protein>
    <recommendedName>
        <fullName evidence="3">Lipoprotein</fullName>
    </recommendedName>
</protein>